<evidence type="ECO:0000313" key="4">
    <source>
        <dbReference type="EMBL" id="MDR9890358.1"/>
    </source>
</evidence>
<reference evidence="4" key="1">
    <citation type="submission" date="2022-12" db="EMBL/GenBank/DDBJ databases">
        <title>NDM-1 containing novel ST 2018 Pseudenterobacter timonensis.</title>
        <authorList>
            <person name="Halder G."/>
            <person name="Mandal S."/>
            <person name="Dutta S."/>
        </authorList>
    </citation>
    <scope>NUCLEOTIDE SEQUENCE</scope>
    <source>
        <strain evidence="4">CNCI147</strain>
    </source>
</reference>
<dbReference type="CDD" id="cd04301">
    <property type="entry name" value="NAT_SF"/>
    <property type="match status" value="1"/>
</dbReference>
<dbReference type="InterPro" id="IPR008125">
    <property type="entry name" value="Streptothricin_AcTrfase"/>
</dbReference>
<name>A0AAE4DNM2_9ENTR</name>
<organism evidence="4 6">
    <name type="scientific">Pseudenterobacter timonensis</name>
    <dbReference type="NCBI Taxonomy" id="1755099"/>
    <lineage>
        <taxon>Bacteria</taxon>
        <taxon>Pseudomonadati</taxon>
        <taxon>Pseudomonadota</taxon>
        <taxon>Gammaproteobacteria</taxon>
        <taxon>Enterobacterales</taxon>
        <taxon>Enterobacteriaceae</taxon>
        <taxon>Pseudenterobacter</taxon>
    </lineage>
</organism>
<keyword evidence="2 5" id="KW-0012">Acyltransferase</keyword>
<evidence type="ECO:0000313" key="5">
    <source>
        <dbReference type="EMBL" id="MEX9252187.1"/>
    </source>
</evidence>
<keyword evidence="7" id="KW-1185">Reference proteome</keyword>
<keyword evidence="1 5" id="KW-0808">Transferase</keyword>
<dbReference type="GO" id="GO:0016747">
    <property type="term" value="F:acyltransferase activity, transferring groups other than amino-acyl groups"/>
    <property type="evidence" value="ECO:0007669"/>
    <property type="project" value="InterPro"/>
</dbReference>
<dbReference type="AlphaFoldDB" id="A0AAE4DNM2"/>
<dbReference type="EMBL" id="JAQGEC010000006">
    <property type="protein sequence ID" value="MDR9890358.1"/>
    <property type="molecule type" value="Genomic_DNA"/>
</dbReference>
<evidence type="ECO:0000256" key="2">
    <source>
        <dbReference type="ARBA" id="ARBA00023315"/>
    </source>
</evidence>
<dbReference type="Gene3D" id="3.40.630.30">
    <property type="match status" value="1"/>
</dbReference>
<sequence>MLIRKGTAADLLPLEKCDFSFNVNHIARGPFIDSELRIESLSEPFIKTYELDLQTLEDHCVKPDALFLLAETGERDIAGFITASLHNSHIVSIDYLATDSALRRHGAARKLMSAVHRWAEEKKAAGLRLETQNVNVPACLFYRQYGFELAGYDRYLYDALPQPEKDEVALFWYYRMAG</sequence>
<dbReference type="InterPro" id="IPR000182">
    <property type="entry name" value="GNAT_dom"/>
</dbReference>
<evidence type="ECO:0000313" key="6">
    <source>
        <dbReference type="Proteomes" id="UP001248822"/>
    </source>
</evidence>
<dbReference type="EC" id="2.3.1.-" evidence="5"/>
<accession>A0AAE4DNM2</accession>
<comment type="caution">
    <text evidence="4">The sequence shown here is derived from an EMBL/GenBank/DDBJ whole genome shotgun (WGS) entry which is preliminary data.</text>
</comment>
<dbReference type="PANTHER" id="PTHR43877:SF2">
    <property type="entry name" value="AMINOALKYLPHOSPHONATE N-ACETYLTRANSFERASE-RELATED"/>
    <property type="match status" value="1"/>
</dbReference>
<dbReference type="PRINTS" id="PR01754">
    <property type="entry name" value="SACTRNSFRASE"/>
</dbReference>
<dbReference type="Proteomes" id="UP001561463">
    <property type="component" value="Unassembled WGS sequence"/>
</dbReference>
<dbReference type="InterPro" id="IPR016181">
    <property type="entry name" value="Acyl_CoA_acyltransferase"/>
</dbReference>
<feature type="domain" description="N-acetyltransferase" evidence="3">
    <location>
        <begin position="24"/>
        <end position="177"/>
    </location>
</feature>
<dbReference type="InterPro" id="IPR050832">
    <property type="entry name" value="Bact_Acetyltransf"/>
</dbReference>
<reference evidence="5 7" key="2">
    <citation type="submission" date="2024-03" db="EMBL/GenBank/DDBJ databases">
        <title>Role of Flies in the Dissemination of Carbapenem-Resistant Enterobacteriaceae (CRE): An Epidemiological and Genomic Study in China.</title>
        <authorList>
            <person name="Chen K."/>
            <person name="Zhang R."/>
            <person name="Chen S."/>
        </authorList>
    </citation>
    <scope>NUCLEOTIDE SEQUENCE [LARGE SCALE GENOMIC DNA]</scope>
    <source>
        <strain evidence="5">Fly-313</strain>
        <strain evidence="7">fly-313</strain>
    </source>
</reference>
<dbReference type="PROSITE" id="PS51186">
    <property type="entry name" value="GNAT"/>
    <property type="match status" value="1"/>
</dbReference>
<dbReference type="Proteomes" id="UP001248822">
    <property type="component" value="Unassembled WGS sequence"/>
</dbReference>
<dbReference type="PANTHER" id="PTHR43877">
    <property type="entry name" value="AMINOALKYLPHOSPHONATE N-ACETYLTRANSFERASE-RELATED-RELATED"/>
    <property type="match status" value="1"/>
</dbReference>
<dbReference type="RefSeq" id="WP_310825736.1">
    <property type="nucleotide sequence ID" value="NZ_JAQGEC010000006.1"/>
</dbReference>
<dbReference type="EMBL" id="JBFZPZ010000004">
    <property type="protein sequence ID" value="MEX9252187.1"/>
    <property type="molecule type" value="Genomic_DNA"/>
</dbReference>
<dbReference type="Pfam" id="PF00583">
    <property type="entry name" value="Acetyltransf_1"/>
    <property type="match status" value="1"/>
</dbReference>
<evidence type="ECO:0000256" key="1">
    <source>
        <dbReference type="ARBA" id="ARBA00022679"/>
    </source>
</evidence>
<evidence type="ECO:0000313" key="7">
    <source>
        <dbReference type="Proteomes" id="UP001561463"/>
    </source>
</evidence>
<protein>
    <submittedName>
        <fullName evidence="4">GNAT family N-acetyltransferase</fullName>
        <ecNumber evidence="5">2.3.1.-</ecNumber>
    </submittedName>
</protein>
<gene>
    <name evidence="5" type="ORF">AB7Z85_06660</name>
    <name evidence="4" type="ORF">O7047_08945</name>
</gene>
<evidence type="ECO:0000259" key="3">
    <source>
        <dbReference type="PROSITE" id="PS51186"/>
    </source>
</evidence>
<proteinExistence type="predicted"/>
<dbReference type="SUPFAM" id="SSF55729">
    <property type="entry name" value="Acyl-CoA N-acyltransferases (Nat)"/>
    <property type="match status" value="1"/>
</dbReference>